<protein>
    <submittedName>
        <fullName evidence="2">Uncharacterized protein</fullName>
    </submittedName>
</protein>
<evidence type="ECO:0000313" key="3">
    <source>
        <dbReference type="Proteomes" id="UP000036513"/>
    </source>
</evidence>
<dbReference type="RefSeq" id="WP_048469806.1">
    <property type="nucleotide sequence ID" value="NZ_JYNL01000020.1"/>
</dbReference>
<dbReference type="PATRIC" id="fig|37916.4.peg.2020"/>
<keyword evidence="1" id="KW-1133">Transmembrane helix</keyword>
<keyword evidence="3" id="KW-1185">Reference proteome</keyword>
<comment type="caution">
    <text evidence="2">The sequence shown here is derived from an EMBL/GenBank/DDBJ whole genome shotgun (WGS) entry which is preliminary data.</text>
</comment>
<proteinExistence type="predicted"/>
<keyword evidence="1" id="KW-0812">Transmembrane</keyword>
<accession>A0A0J6W8I1</accession>
<organism evidence="2 3">
    <name type="scientific">Mycolicibacterium chlorophenolicum</name>
    <dbReference type="NCBI Taxonomy" id="37916"/>
    <lineage>
        <taxon>Bacteria</taxon>
        <taxon>Bacillati</taxon>
        <taxon>Actinomycetota</taxon>
        <taxon>Actinomycetes</taxon>
        <taxon>Mycobacteriales</taxon>
        <taxon>Mycobacteriaceae</taxon>
        <taxon>Mycolicibacterium</taxon>
    </lineage>
</organism>
<evidence type="ECO:0000313" key="2">
    <source>
        <dbReference type="EMBL" id="KMO78188.1"/>
    </source>
</evidence>
<dbReference type="EMBL" id="JYNL01000020">
    <property type="protein sequence ID" value="KMO78188.1"/>
    <property type="molecule type" value="Genomic_DNA"/>
</dbReference>
<name>A0A0J6W8I1_9MYCO</name>
<dbReference type="AlphaFoldDB" id="A0A0J6W8I1"/>
<gene>
    <name evidence="2" type="ORF">MCHLDSM_02101</name>
</gene>
<evidence type="ECO:0000256" key="1">
    <source>
        <dbReference type="SAM" id="Phobius"/>
    </source>
</evidence>
<dbReference type="Proteomes" id="UP000036513">
    <property type="component" value="Unassembled WGS sequence"/>
</dbReference>
<dbReference type="STRING" id="37916.MCHLDSM_02101"/>
<feature type="transmembrane region" description="Helical" evidence="1">
    <location>
        <begin position="33"/>
        <end position="55"/>
    </location>
</feature>
<keyword evidence="1" id="KW-0472">Membrane</keyword>
<reference evidence="2 3" key="1">
    <citation type="journal article" date="2015" name="Genome Biol. Evol.">
        <title>Characterization of Three Mycobacterium spp. with Potential Use in Bioremediation by Genome Sequencing and Comparative Genomics.</title>
        <authorList>
            <person name="Das S."/>
            <person name="Pettersson B.M."/>
            <person name="Behra P.R."/>
            <person name="Ramesh M."/>
            <person name="Dasgupta S."/>
            <person name="Bhattacharya A."/>
            <person name="Kirsebom L.A."/>
        </authorList>
    </citation>
    <scope>NUCLEOTIDE SEQUENCE [LARGE SCALE GENOMIC DNA]</scope>
    <source>
        <strain evidence="2 3">DSM 43826</strain>
    </source>
</reference>
<sequence length="107" mass="12415">MPVVTDPNGSQWSVHRRLWPFPGVEDLLDNFDFFGWVVGLVLILPVLLLWPFWFVAKFLGVRWVLVVERDHVEVQRELVRGWRRSGARSGELATQIAQGWRSGNYAL</sequence>